<dbReference type="Pfam" id="PF00285">
    <property type="entry name" value="Citrate_synt"/>
    <property type="match status" value="1"/>
</dbReference>
<keyword evidence="4 5" id="KW-0808">Transferase</keyword>
<dbReference type="PRINTS" id="PR00143">
    <property type="entry name" value="CITRTSNTHASE"/>
</dbReference>
<dbReference type="Gene3D" id="1.10.580.10">
    <property type="entry name" value="Citrate Synthase, domain 1"/>
    <property type="match status" value="1"/>
</dbReference>
<dbReference type="UniPathway" id="UPA00223"/>
<comment type="similarity">
    <text evidence="2">Belongs to the citrate synthase family.</text>
</comment>
<dbReference type="GO" id="GO:0005975">
    <property type="term" value="P:carbohydrate metabolic process"/>
    <property type="evidence" value="ECO:0007669"/>
    <property type="project" value="TreeGrafter"/>
</dbReference>
<sequence>MALSVLPHGTGQSFLNLCGEMVCIMAEIVLEQDDPGLRGLCDEFRANNKIPPEKFELYQVKRGLRNPDGTGVMAGLTTICNVHGYLIADGERIPDEGKLTYRGIDVNDIVNGCIADNRFGYEEVAWLLLFGELPSKEQLQTFVRTLNSYRELPEYFAEDMIIKAPSKNIMNKLARSVLALYSYDENPDDTSLENNMRQAIQLIARLPTIMTYAYQVKRRHFDKKSMYFHPIDPKHSTAQSILNAIRPDRSFTDEEAKLLDLCLMLHAEHGGGNNSTFTVRVLSSTGTDTYSAIAAAIGSLKGPRHGGANHRVMMMMRDIMENVHNWEDETELSRYLVKIVRGEAADHSGLIYGMGHAVYTLSDPRAVILKNKARRLAEEKDMLKKFELFERVEKLAPDAFAKVKGERKVISANVDFYSGLVYEMLGIPSDLYTPLFAISRIAGWCAHRMEEMETCGRIMRPAYRSLSKSRPYIPLEKRDAQ</sequence>
<dbReference type="InterPro" id="IPR016143">
    <property type="entry name" value="Citrate_synth-like_sm_a-sub"/>
</dbReference>
<comment type="caution">
    <text evidence="5">The sequence shown here is derived from an EMBL/GenBank/DDBJ whole genome shotgun (WGS) entry which is preliminary data.</text>
</comment>
<organism evidence="5 6">
    <name type="scientific">Caproiciproducens galactitolivorans</name>
    <dbReference type="NCBI Taxonomy" id="642589"/>
    <lineage>
        <taxon>Bacteria</taxon>
        <taxon>Bacillati</taxon>
        <taxon>Bacillota</taxon>
        <taxon>Clostridia</taxon>
        <taxon>Eubacteriales</taxon>
        <taxon>Acutalibacteraceae</taxon>
        <taxon>Caproiciproducens</taxon>
    </lineage>
</organism>
<evidence type="ECO:0000256" key="2">
    <source>
        <dbReference type="ARBA" id="ARBA00010566"/>
    </source>
</evidence>
<protein>
    <recommendedName>
        <fullName evidence="3">citrate synthase (unknown stereospecificity)</fullName>
        <ecNumber evidence="3">2.3.3.16</ecNumber>
    </recommendedName>
</protein>
<dbReference type="PANTHER" id="PTHR11739:SF4">
    <property type="entry name" value="CITRATE SYNTHASE, PEROXISOMAL"/>
    <property type="match status" value="1"/>
</dbReference>
<evidence type="ECO:0000313" key="6">
    <source>
        <dbReference type="Proteomes" id="UP000297714"/>
    </source>
</evidence>
<dbReference type="GO" id="GO:0005829">
    <property type="term" value="C:cytosol"/>
    <property type="evidence" value="ECO:0007669"/>
    <property type="project" value="TreeGrafter"/>
</dbReference>
<dbReference type="PANTHER" id="PTHR11739">
    <property type="entry name" value="CITRATE SYNTHASE"/>
    <property type="match status" value="1"/>
</dbReference>
<accession>A0A4Z0Y7A5</accession>
<evidence type="ECO:0000256" key="4">
    <source>
        <dbReference type="ARBA" id="ARBA00022679"/>
    </source>
</evidence>
<evidence type="ECO:0000256" key="1">
    <source>
        <dbReference type="ARBA" id="ARBA00005163"/>
    </source>
</evidence>
<proteinExistence type="inferred from homology"/>
<dbReference type="EMBL" id="SRMQ01000010">
    <property type="protein sequence ID" value="TGJ75818.1"/>
    <property type="molecule type" value="Genomic_DNA"/>
</dbReference>
<keyword evidence="5" id="KW-0012">Acyltransferase</keyword>
<dbReference type="EC" id="2.3.3.16" evidence="3"/>
<dbReference type="InterPro" id="IPR036969">
    <property type="entry name" value="Citrate_synthase_sf"/>
</dbReference>
<evidence type="ECO:0000313" key="5">
    <source>
        <dbReference type="EMBL" id="TGJ75818.1"/>
    </source>
</evidence>
<dbReference type="InterPro" id="IPR002020">
    <property type="entry name" value="Citrate_synthase"/>
</dbReference>
<name>A0A4Z0Y7A5_9FIRM</name>
<dbReference type="NCBIfam" id="NF010635">
    <property type="entry name" value="PRK14032.1"/>
    <property type="match status" value="1"/>
</dbReference>
<reference evidence="5 6" key="1">
    <citation type="submission" date="2019-04" db="EMBL/GenBank/DDBJ databases">
        <authorList>
            <person name="Poehlein A."/>
            <person name="Bengelsdorf F.R."/>
            <person name="Duerre P."/>
            <person name="Daniel R."/>
        </authorList>
    </citation>
    <scope>NUCLEOTIDE SEQUENCE [LARGE SCALE GENOMIC DNA]</scope>
    <source>
        <strain evidence="5 6">BS-1</strain>
    </source>
</reference>
<comment type="pathway">
    <text evidence="1">Carbohydrate metabolism; tricarboxylic acid cycle.</text>
</comment>
<keyword evidence="6" id="KW-1185">Reference proteome</keyword>
<dbReference type="CDD" id="cd06113">
    <property type="entry name" value="citrate_synt_like_1_2"/>
    <property type="match status" value="1"/>
</dbReference>
<dbReference type="Gene3D" id="1.10.230.10">
    <property type="entry name" value="Cytochrome P450-Terp, domain 2"/>
    <property type="match status" value="1"/>
</dbReference>
<dbReference type="Proteomes" id="UP000297714">
    <property type="component" value="Unassembled WGS sequence"/>
</dbReference>
<evidence type="ECO:0000256" key="3">
    <source>
        <dbReference type="ARBA" id="ARBA00012972"/>
    </source>
</evidence>
<dbReference type="GO" id="GO:0036440">
    <property type="term" value="F:citrate synthase activity"/>
    <property type="evidence" value="ECO:0007669"/>
    <property type="project" value="UniProtKB-EC"/>
</dbReference>
<gene>
    <name evidence="5" type="primary">prpC1</name>
    <name evidence="5" type="ORF">CAGA_20250</name>
</gene>
<dbReference type="AlphaFoldDB" id="A0A4Z0Y7A5"/>
<dbReference type="SUPFAM" id="SSF48256">
    <property type="entry name" value="Citrate synthase"/>
    <property type="match status" value="1"/>
</dbReference>
<dbReference type="InterPro" id="IPR016142">
    <property type="entry name" value="Citrate_synth-like_lrg_a-sub"/>
</dbReference>
<dbReference type="GO" id="GO:0006099">
    <property type="term" value="P:tricarboxylic acid cycle"/>
    <property type="evidence" value="ECO:0007669"/>
    <property type="project" value="UniProtKB-UniPathway"/>
</dbReference>